<name>A0A7W6D3K1_9HYPH</name>
<dbReference type="RefSeq" id="WP_183394311.1">
    <property type="nucleotide sequence ID" value="NZ_JACIDR010000001.1"/>
</dbReference>
<gene>
    <name evidence="1" type="ORF">GGR24_001156</name>
</gene>
<dbReference type="Proteomes" id="UP000528964">
    <property type="component" value="Unassembled WGS sequence"/>
</dbReference>
<evidence type="ECO:0000313" key="1">
    <source>
        <dbReference type="EMBL" id="MBB3972523.1"/>
    </source>
</evidence>
<reference evidence="1 2" key="1">
    <citation type="submission" date="2020-08" db="EMBL/GenBank/DDBJ databases">
        <title>Genomic Encyclopedia of Type Strains, Phase IV (KMG-IV): sequencing the most valuable type-strain genomes for metagenomic binning, comparative biology and taxonomic classification.</title>
        <authorList>
            <person name="Goeker M."/>
        </authorList>
    </citation>
    <scope>NUCLEOTIDE SEQUENCE [LARGE SCALE GENOMIC DNA]</scope>
    <source>
        <strain evidence="1 2">DSM 25481</strain>
    </source>
</reference>
<accession>A0A7W6D3K1</accession>
<comment type="caution">
    <text evidence="1">The sequence shown here is derived from an EMBL/GenBank/DDBJ whole genome shotgun (WGS) entry which is preliminary data.</text>
</comment>
<dbReference type="EMBL" id="JACIDR010000001">
    <property type="protein sequence ID" value="MBB3972523.1"/>
    <property type="molecule type" value="Genomic_DNA"/>
</dbReference>
<proteinExistence type="predicted"/>
<evidence type="ECO:0000313" key="2">
    <source>
        <dbReference type="Proteomes" id="UP000528964"/>
    </source>
</evidence>
<dbReference type="AlphaFoldDB" id="A0A7W6D3K1"/>
<organism evidence="1 2">
    <name type="scientific">Hansschlegelia beijingensis</name>
    <dbReference type="NCBI Taxonomy" id="1133344"/>
    <lineage>
        <taxon>Bacteria</taxon>
        <taxon>Pseudomonadati</taxon>
        <taxon>Pseudomonadota</taxon>
        <taxon>Alphaproteobacteria</taxon>
        <taxon>Hyphomicrobiales</taxon>
        <taxon>Methylopilaceae</taxon>
        <taxon>Hansschlegelia</taxon>
    </lineage>
</organism>
<keyword evidence="2" id="KW-1185">Reference proteome</keyword>
<sequence>MRKENRPTVADVLRDHFPGIELGDHADLLLDEFFLLVDMNGRGMWREKEREHLTKLRRGIAEAWEALNALSPELRMDIEETFRRNARARRQSSPHTAAVWASYGEIVHSARDLCWQLHVGLTGQAPQEPMPPLVGVDQEDALTSAEELLSHYPDESKQQRSAETWARISLVENARRFWMENTGKAAPKGDTSEGPFLHFLEDLIEALGRDWNARSCLHAWKVHRRSDP</sequence>
<protein>
    <submittedName>
        <fullName evidence="1">Uncharacterized protein</fullName>
    </submittedName>
</protein>